<dbReference type="InterPro" id="IPR027417">
    <property type="entry name" value="P-loop_NTPase"/>
</dbReference>
<evidence type="ECO:0000313" key="19">
    <source>
        <dbReference type="EMBL" id="KAK7937932.1"/>
    </source>
</evidence>
<evidence type="ECO:0000313" key="20">
    <source>
        <dbReference type="Proteomes" id="UP001391051"/>
    </source>
</evidence>
<comment type="similarity">
    <text evidence="11">Belongs to the DEAD box helicase family. DDX56/DBP9 subfamily.</text>
</comment>
<feature type="coiled-coil region" evidence="14">
    <location>
        <begin position="496"/>
        <end position="523"/>
    </location>
</feature>
<dbReference type="PROSITE" id="PS51195">
    <property type="entry name" value="Q_MOTIF"/>
    <property type="match status" value="1"/>
</dbReference>
<evidence type="ECO:0000259" key="18">
    <source>
        <dbReference type="PROSITE" id="PS51195"/>
    </source>
</evidence>
<name>A0ABR1PUB2_9PEZI</name>
<feature type="region of interest" description="Disordered" evidence="15">
    <location>
        <begin position="343"/>
        <end position="383"/>
    </location>
</feature>
<feature type="compositionally biased region" description="Basic and acidic residues" evidence="15">
    <location>
        <begin position="355"/>
        <end position="368"/>
    </location>
</feature>
<protein>
    <recommendedName>
        <fullName evidence="3">RNA helicase</fullName>
        <ecNumber evidence="3">3.6.4.13</ecNumber>
    </recommendedName>
</protein>
<evidence type="ECO:0000256" key="3">
    <source>
        <dbReference type="ARBA" id="ARBA00012552"/>
    </source>
</evidence>
<dbReference type="SMART" id="SM00487">
    <property type="entry name" value="DEXDc"/>
    <property type="match status" value="1"/>
</dbReference>
<comment type="catalytic activity">
    <reaction evidence="12">
        <text>ATP + H2O = ADP + phosphate + H(+)</text>
        <dbReference type="Rhea" id="RHEA:13065"/>
        <dbReference type="ChEBI" id="CHEBI:15377"/>
        <dbReference type="ChEBI" id="CHEBI:15378"/>
        <dbReference type="ChEBI" id="CHEBI:30616"/>
        <dbReference type="ChEBI" id="CHEBI:43474"/>
        <dbReference type="ChEBI" id="CHEBI:456216"/>
        <dbReference type="EC" id="3.6.4.13"/>
    </reaction>
</comment>
<evidence type="ECO:0000259" key="16">
    <source>
        <dbReference type="PROSITE" id="PS51192"/>
    </source>
</evidence>
<dbReference type="InterPro" id="IPR001650">
    <property type="entry name" value="Helicase_C-like"/>
</dbReference>
<feature type="compositionally biased region" description="Basic residues" evidence="15">
    <location>
        <begin position="580"/>
        <end position="592"/>
    </location>
</feature>
<feature type="domain" description="DEAD-box RNA helicase Q" evidence="18">
    <location>
        <begin position="34"/>
        <end position="62"/>
    </location>
</feature>
<dbReference type="Pfam" id="PF00270">
    <property type="entry name" value="DEAD"/>
    <property type="match status" value="1"/>
</dbReference>
<feature type="region of interest" description="Disordered" evidence="15">
    <location>
        <begin position="1"/>
        <end position="32"/>
    </location>
</feature>
<evidence type="ECO:0000256" key="14">
    <source>
        <dbReference type="SAM" id="Coils"/>
    </source>
</evidence>
<dbReference type="SUPFAM" id="SSF52540">
    <property type="entry name" value="P-loop containing nucleoside triphosphate hydrolases"/>
    <property type="match status" value="2"/>
</dbReference>
<keyword evidence="20" id="KW-1185">Reference proteome</keyword>
<evidence type="ECO:0000256" key="11">
    <source>
        <dbReference type="ARBA" id="ARBA00038041"/>
    </source>
</evidence>
<evidence type="ECO:0000256" key="4">
    <source>
        <dbReference type="ARBA" id="ARBA00022517"/>
    </source>
</evidence>
<dbReference type="Pfam" id="PF00271">
    <property type="entry name" value="Helicase_C"/>
    <property type="match status" value="2"/>
</dbReference>
<keyword evidence="9" id="KW-0694">RNA-binding</keyword>
<keyword evidence="7 19" id="KW-0347">Helicase</keyword>
<proteinExistence type="inferred from homology"/>
<dbReference type="CDD" id="cd17961">
    <property type="entry name" value="DEADc_DDX56"/>
    <property type="match status" value="1"/>
</dbReference>
<dbReference type="InterPro" id="IPR014001">
    <property type="entry name" value="Helicase_ATP-bd"/>
</dbReference>
<dbReference type="EC" id="3.6.4.13" evidence="3"/>
<dbReference type="EMBL" id="JAQQWE010000010">
    <property type="protein sequence ID" value="KAK7937932.1"/>
    <property type="molecule type" value="Genomic_DNA"/>
</dbReference>
<evidence type="ECO:0000256" key="5">
    <source>
        <dbReference type="ARBA" id="ARBA00022741"/>
    </source>
</evidence>
<comment type="subcellular location">
    <subcellularLocation>
        <location evidence="2">Nucleus</location>
    </subcellularLocation>
</comment>
<keyword evidence="4" id="KW-0690">Ribosome biogenesis</keyword>
<evidence type="ECO:0000256" key="8">
    <source>
        <dbReference type="ARBA" id="ARBA00022840"/>
    </source>
</evidence>
<dbReference type="SMART" id="SM00490">
    <property type="entry name" value="HELICc"/>
    <property type="match status" value="1"/>
</dbReference>
<reference evidence="19 20" key="1">
    <citation type="submission" date="2023-01" db="EMBL/GenBank/DDBJ databases">
        <title>Analysis of 21 Apiospora genomes using comparative genomics revels a genus with tremendous synthesis potential of carbohydrate active enzymes and secondary metabolites.</title>
        <authorList>
            <person name="Sorensen T."/>
        </authorList>
    </citation>
    <scope>NUCLEOTIDE SEQUENCE [LARGE SCALE GENOMIC DNA]</scope>
    <source>
        <strain evidence="19 20">CBS 24483</strain>
    </source>
</reference>
<dbReference type="PANTHER" id="PTHR47959:SF21">
    <property type="entry name" value="DEAD-BOX HELICASE 56"/>
    <property type="match status" value="1"/>
</dbReference>
<dbReference type="CDD" id="cd18787">
    <property type="entry name" value="SF2_C_DEAD"/>
    <property type="match status" value="1"/>
</dbReference>
<dbReference type="Proteomes" id="UP001391051">
    <property type="component" value="Unassembled WGS sequence"/>
</dbReference>
<feature type="short sequence motif" description="Q motif" evidence="13">
    <location>
        <begin position="34"/>
        <end position="62"/>
    </location>
</feature>
<evidence type="ECO:0000256" key="10">
    <source>
        <dbReference type="ARBA" id="ARBA00023242"/>
    </source>
</evidence>
<evidence type="ECO:0000256" key="9">
    <source>
        <dbReference type="ARBA" id="ARBA00022884"/>
    </source>
</evidence>
<dbReference type="RefSeq" id="XP_066693260.1">
    <property type="nucleotide sequence ID" value="XM_066851022.1"/>
</dbReference>
<evidence type="ECO:0000256" key="6">
    <source>
        <dbReference type="ARBA" id="ARBA00022801"/>
    </source>
</evidence>
<feature type="domain" description="Helicase ATP-binding" evidence="16">
    <location>
        <begin position="65"/>
        <end position="241"/>
    </location>
</feature>
<keyword evidence="8" id="KW-0067">ATP-binding</keyword>
<comment type="caution">
    <text evidence="19">The sequence shown here is derived from an EMBL/GenBank/DDBJ whole genome shotgun (WGS) entry which is preliminary data.</text>
</comment>
<gene>
    <name evidence="19" type="ORF">PG986_014800</name>
</gene>
<evidence type="ECO:0000256" key="13">
    <source>
        <dbReference type="PROSITE-ProRule" id="PRU00552"/>
    </source>
</evidence>
<evidence type="ECO:0000259" key="17">
    <source>
        <dbReference type="PROSITE" id="PS51194"/>
    </source>
</evidence>
<keyword evidence="5" id="KW-0547">Nucleotide-binding</keyword>
<feature type="compositionally biased region" description="Basic residues" evidence="15">
    <location>
        <begin position="601"/>
        <end position="610"/>
    </location>
</feature>
<evidence type="ECO:0000256" key="12">
    <source>
        <dbReference type="ARBA" id="ARBA00047984"/>
    </source>
</evidence>
<feature type="compositionally biased region" description="Low complexity" evidence="15">
    <location>
        <begin position="11"/>
        <end position="32"/>
    </location>
</feature>
<evidence type="ECO:0000256" key="7">
    <source>
        <dbReference type="ARBA" id="ARBA00022806"/>
    </source>
</evidence>
<dbReference type="GO" id="GO:0004386">
    <property type="term" value="F:helicase activity"/>
    <property type="evidence" value="ECO:0007669"/>
    <property type="project" value="UniProtKB-KW"/>
</dbReference>
<feature type="domain" description="Helicase C-terminal" evidence="17">
    <location>
        <begin position="252"/>
        <end position="466"/>
    </location>
</feature>
<keyword evidence="10" id="KW-0539">Nucleus</keyword>
<dbReference type="InterPro" id="IPR050079">
    <property type="entry name" value="DEAD_box_RNA_helicase"/>
</dbReference>
<comment type="function">
    <text evidence="1">ATP-binding RNA helicase involved in the biogenesis of 60S ribosomal subunits and is required for the normal formation of 25S and 5.8S rRNAs.</text>
</comment>
<dbReference type="Gene3D" id="3.40.50.300">
    <property type="entry name" value="P-loop containing nucleotide triphosphate hydrolases"/>
    <property type="match status" value="2"/>
</dbReference>
<keyword evidence="14" id="KW-0175">Coiled coil</keyword>
<keyword evidence="6" id="KW-0378">Hydrolase</keyword>
<dbReference type="PANTHER" id="PTHR47959">
    <property type="entry name" value="ATP-DEPENDENT RNA HELICASE RHLE-RELATED"/>
    <property type="match status" value="1"/>
</dbReference>
<evidence type="ECO:0000256" key="1">
    <source>
        <dbReference type="ARBA" id="ARBA00003706"/>
    </source>
</evidence>
<evidence type="ECO:0000256" key="15">
    <source>
        <dbReference type="SAM" id="MobiDB-lite"/>
    </source>
</evidence>
<dbReference type="InterPro" id="IPR014014">
    <property type="entry name" value="RNA_helicase_DEAD_Q_motif"/>
</dbReference>
<dbReference type="PROSITE" id="PS51192">
    <property type="entry name" value="HELICASE_ATP_BIND_1"/>
    <property type="match status" value="1"/>
</dbReference>
<dbReference type="InterPro" id="IPR011545">
    <property type="entry name" value="DEAD/DEAH_box_helicase_dom"/>
</dbReference>
<dbReference type="GeneID" id="92084084"/>
<sequence>MKRKLDENDQPAATENAETATASSTPAADAGTTATWESLRLDSRLLQAIASQNWKKPTLVQSKAIPLALDGRDVLAKAKTGSGKTSVYVLPLLEAILKRKQTTSAPLTTALILVPTRELADQVVRVIDTFAAFCKDIQTVKLSEKLSDAVTRTLLSNLPDLVVGTPARVLQAIKSSALPLDGLKHLVLDESDLLLSYGYDENLKTIASTIPKGVQTILTSATLTSDVEAVKDLFCRDPAILNLEEKNDTEGGVDQFYVKCAEDEKFLCIYVIFKLQLIKGKSIVFVHDVDRSYRLKLYLEQFGIRSTVLNSELPINSRIHIVQQFSQGVYDILIASDEHEVLGGEDEQQEDAEEQKDGESADRKDDKSSNPPKKKRKAAKRDREYGVSRGIDFKGVAAVINFDLPTSSKSYTHRIGRTGRAGQHGISLSFVIPSNEYRKHMPTSIESTEHDEKVLAKIAKQQAKKGKELKPYKFDKKSLDAFRYRMNDALRAVTKVAIREARIRELKQELVKSEKLKRHFEENPAELQHLRHDSELRAARLQPHLKQVPDYLLPPDGKKAVSSLNVGYVPLRKPKDGKDRKGKSKKGKRTFTRKSDPLKSFRGRGKGKGK</sequence>
<evidence type="ECO:0000256" key="2">
    <source>
        <dbReference type="ARBA" id="ARBA00004123"/>
    </source>
</evidence>
<feature type="compositionally biased region" description="Acidic residues" evidence="15">
    <location>
        <begin position="343"/>
        <end position="354"/>
    </location>
</feature>
<accession>A0ABR1PUB2</accession>
<dbReference type="PROSITE" id="PS51194">
    <property type="entry name" value="HELICASE_CTER"/>
    <property type="match status" value="1"/>
</dbReference>
<organism evidence="19 20">
    <name type="scientific">Apiospora aurea</name>
    <dbReference type="NCBI Taxonomy" id="335848"/>
    <lineage>
        <taxon>Eukaryota</taxon>
        <taxon>Fungi</taxon>
        <taxon>Dikarya</taxon>
        <taxon>Ascomycota</taxon>
        <taxon>Pezizomycotina</taxon>
        <taxon>Sordariomycetes</taxon>
        <taxon>Xylariomycetidae</taxon>
        <taxon>Amphisphaeriales</taxon>
        <taxon>Apiosporaceae</taxon>
        <taxon>Apiospora</taxon>
    </lineage>
</organism>
<feature type="region of interest" description="Disordered" evidence="15">
    <location>
        <begin position="561"/>
        <end position="610"/>
    </location>
</feature>